<evidence type="ECO:0000256" key="1">
    <source>
        <dbReference type="ARBA" id="ARBA00006484"/>
    </source>
</evidence>
<reference evidence="3" key="1">
    <citation type="submission" date="2017-03" db="EMBL/GenBank/DDBJ databases">
        <authorList>
            <consortium name="AG Boll"/>
        </authorList>
    </citation>
    <scope>NUCLEOTIDE SEQUENCE [LARGE SCALE GENOMIC DNA]</scope>
    <source>
        <strain evidence="3">Chol</strain>
    </source>
</reference>
<proteinExistence type="inferred from homology"/>
<evidence type="ECO:0000313" key="4">
    <source>
        <dbReference type="Proteomes" id="UP000242886"/>
    </source>
</evidence>
<dbReference type="Pfam" id="PF13561">
    <property type="entry name" value="adh_short_C2"/>
    <property type="match status" value="1"/>
</dbReference>
<dbReference type="Proteomes" id="UP000242886">
    <property type="component" value="Chromosome SDENCHOL"/>
</dbReference>
<dbReference type="CDD" id="cd05233">
    <property type="entry name" value="SDR_c"/>
    <property type="match status" value="1"/>
</dbReference>
<dbReference type="PRINTS" id="PR00080">
    <property type="entry name" value="SDRFAMILY"/>
</dbReference>
<evidence type="ECO:0000259" key="2">
    <source>
        <dbReference type="SMART" id="SM00822"/>
    </source>
</evidence>
<dbReference type="SMART" id="SM00822">
    <property type="entry name" value="PKS_KR"/>
    <property type="match status" value="1"/>
</dbReference>
<dbReference type="FunFam" id="3.40.50.720:FF:000084">
    <property type="entry name" value="Short-chain dehydrogenase reductase"/>
    <property type="match status" value="1"/>
</dbReference>
<dbReference type="EMBL" id="LT837803">
    <property type="protein sequence ID" value="SMB22268.1"/>
    <property type="molecule type" value="Genomic_DNA"/>
</dbReference>
<dbReference type="InterPro" id="IPR057326">
    <property type="entry name" value="KR_dom"/>
</dbReference>
<dbReference type="InterPro" id="IPR002347">
    <property type="entry name" value="SDR_fam"/>
</dbReference>
<sequence>MLLKDKVVIISGIGPGLGIKLAVEAAREGARAVVCAARTPEKLDATEAAIHALGATAADCTVLKVPTDINDAAQCAQLVEETVRRCGRIDVLINSAYEHGSFDPVAQSDLDGWQRIFNTNVVGTLRLTQAVVAQMKRNDGGAIVMINTMATRKPYPGEGAYAASKAAQETAARYLAQEVGRHGIRVNSIFMGWMWGVPVQQAIRMLAQHQKRSEAAVLSDIEANIPLGKMVTDDDCARAALMLASDYARAITGACLDANGGEYMR</sequence>
<dbReference type="Gene3D" id="3.40.50.720">
    <property type="entry name" value="NAD(P)-binding Rossmann-like Domain"/>
    <property type="match status" value="1"/>
</dbReference>
<dbReference type="AlphaFoldDB" id="A0A7Z7HP96"/>
<gene>
    <name evidence="3" type="ORF">SDENCHOL_10528</name>
</gene>
<dbReference type="SUPFAM" id="SSF51735">
    <property type="entry name" value="NAD(P)-binding Rossmann-fold domains"/>
    <property type="match status" value="1"/>
</dbReference>
<comment type="similarity">
    <text evidence="1">Belongs to the short-chain dehydrogenases/reductases (SDR) family.</text>
</comment>
<accession>A0A7Z7HP96</accession>
<dbReference type="PRINTS" id="PR00081">
    <property type="entry name" value="GDHRDH"/>
</dbReference>
<organism evidence="3 4">
    <name type="scientific">Sterolibacterium denitrificans</name>
    <dbReference type="NCBI Taxonomy" id="157592"/>
    <lineage>
        <taxon>Bacteria</taxon>
        <taxon>Pseudomonadati</taxon>
        <taxon>Pseudomonadota</taxon>
        <taxon>Betaproteobacteria</taxon>
        <taxon>Nitrosomonadales</taxon>
        <taxon>Sterolibacteriaceae</taxon>
        <taxon>Sterolibacterium</taxon>
    </lineage>
</organism>
<keyword evidence="4" id="KW-1185">Reference proteome</keyword>
<feature type="domain" description="Ketoreductase" evidence="2">
    <location>
        <begin position="6"/>
        <end position="193"/>
    </location>
</feature>
<dbReference type="InterPro" id="IPR036291">
    <property type="entry name" value="NAD(P)-bd_dom_sf"/>
</dbReference>
<dbReference type="NCBIfam" id="NF005909">
    <property type="entry name" value="PRK07890.1"/>
    <property type="match status" value="1"/>
</dbReference>
<dbReference type="RefSeq" id="WP_154715921.1">
    <property type="nucleotide sequence ID" value="NZ_LT837803.1"/>
</dbReference>
<dbReference type="PANTHER" id="PTHR43975:SF2">
    <property type="entry name" value="EG:BACR7A4.14 PROTEIN-RELATED"/>
    <property type="match status" value="1"/>
</dbReference>
<evidence type="ECO:0000313" key="3">
    <source>
        <dbReference type="EMBL" id="SMB22268.1"/>
    </source>
</evidence>
<name>A0A7Z7HP96_9PROT</name>
<protein>
    <submittedName>
        <fullName evidence="3">Short-chain dehydrogenase/reductase SDR</fullName>
    </submittedName>
</protein>
<dbReference type="PANTHER" id="PTHR43975">
    <property type="entry name" value="ZGC:101858"/>
    <property type="match status" value="1"/>
</dbReference>